<dbReference type="GO" id="GO:0046983">
    <property type="term" value="F:protein dimerization activity"/>
    <property type="evidence" value="ECO:0007669"/>
    <property type="project" value="InterPro"/>
</dbReference>
<organism evidence="13 14">
    <name type="scientific">Labeo rohita</name>
    <name type="common">Indian major carp</name>
    <name type="synonym">Cyprinus rohita</name>
    <dbReference type="NCBI Taxonomy" id="84645"/>
    <lineage>
        <taxon>Eukaryota</taxon>
        <taxon>Metazoa</taxon>
        <taxon>Chordata</taxon>
        <taxon>Craniata</taxon>
        <taxon>Vertebrata</taxon>
        <taxon>Euteleostomi</taxon>
        <taxon>Actinopterygii</taxon>
        <taxon>Neopterygii</taxon>
        <taxon>Teleostei</taxon>
        <taxon>Ostariophysi</taxon>
        <taxon>Cypriniformes</taxon>
        <taxon>Cyprinidae</taxon>
        <taxon>Labeoninae</taxon>
        <taxon>Labeonini</taxon>
        <taxon>Labeo</taxon>
    </lineage>
</organism>
<evidence type="ECO:0000256" key="10">
    <source>
        <dbReference type="SAM" id="MobiDB-lite"/>
    </source>
</evidence>
<feature type="compositionally biased region" description="Low complexity" evidence="10">
    <location>
        <begin position="339"/>
        <end position="372"/>
    </location>
</feature>
<evidence type="ECO:0000259" key="12">
    <source>
        <dbReference type="PROSITE" id="PS51054"/>
    </source>
</evidence>
<dbReference type="FunFam" id="4.10.280.10:FF:000012">
    <property type="entry name" value="hairy/enhancer-of-split related with YRPW motif protein 1"/>
    <property type="match status" value="1"/>
</dbReference>
<evidence type="ECO:0000256" key="1">
    <source>
        <dbReference type="ARBA" id="ARBA00004123"/>
    </source>
</evidence>
<feature type="compositionally biased region" description="Basic and acidic residues" evidence="10">
    <location>
        <begin position="100"/>
        <end position="122"/>
    </location>
</feature>
<evidence type="ECO:0000256" key="4">
    <source>
        <dbReference type="ARBA" id="ARBA00022976"/>
    </source>
</evidence>
<evidence type="ECO:0000313" key="14">
    <source>
        <dbReference type="Proteomes" id="UP000290572"/>
    </source>
</evidence>
<keyword evidence="5" id="KW-0805">Transcription regulation</keyword>
<comment type="similarity">
    <text evidence="9">Belongs to the HEY family.</text>
</comment>
<dbReference type="GO" id="GO:0007219">
    <property type="term" value="P:Notch signaling pathway"/>
    <property type="evidence" value="ECO:0007669"/>
    <property type="project" value="UniProtKB-KW"/>
</dbReference>
<dbReference type="Proteomes" id="UP000290572">
    <property type="component" value="Unassembled WGS sequence"/>
</dbReference>
<feature type="compositionally biased region" description="Polar residues" evidence="10">
    <location>
        <begin position="177"/>
        <end position="192"/>
    </location>
</feature>
<dbReference type="InterPro" id="IPR050370">
    <property type="entry name" value="HES_HEY"/>
</dbReference>
<reference evidence="13 14" key="1">
    <citation type="submission" date="2018-03" db="EMBL/GenBank/DDBJ databases">
        <title>Draft genome sequence of Rohu Carp (Labeo rohita).</title>
        <authorList>
            <person name="Das P."/>
            <person name="Kushwaha B."/>
            <person name="Joshi C.G."/>
            <person name="Kumar D."/>
            <person name="Nagpure N.S."/>
            <person name="Sahoo L."/>
            <person name="Das S.P."/>
            <person name="Bit A."/>
            <person name="Patnaik S."/>
            <person name="Meher P.K."/>
            <person name="Jayasankar P."/>
            <person name="Koringa P.G."/>
            <person name="Patel N.V."/>
            <person name="Hinsu A.T."/>
            <person name="Kumar R."/>
            <person name="Pandey M."/>
            <person name="Agarwal S."/>
            <person name="Srivastava S."/>
            <person name="Singh M."/>
            <person name="Iquebal M.A."/>
            <person name="Jaiswal S."/>
            <person name="Angadi U.B."/>
            <person name="Kumar N."/>
            <person name="Raza M."/>
            <person name="Shah T.M."/>
            <person name="Rai A."/>
            <person name="Jena J.K."/>
        </authorList>
    </citation>
    <scope>NUCLEOTIDE SEQUENCE [LARGE SCALE GENOMIC DNA]</scope>
    <source>
        <strain evidence="13">DASCIFA01</strain>
        <tissue evidence="13">Testis</tissue>
    </source>
</reference>
<dbReference type="STRING" id="84645.A0A498MVN9"/>
<evidence type="ECO:0000259" key="11">
    <source>
        <dbReference type="PROSITE" id="PS50888"/>
    </source>
</evidence>
<dbReference type="GO" id="GO:0006355">
    <property type="term" value="P:regulation of DNA-templated transcription"/>
    <property type="evidence" value="ECO:0007669"/>
    <property type="project" value="InterPro"/>
</dbReference>
<dbReference type="Gene3D" id="4.10.280.10">
    <property type="entry name" value="Helix-loop-helix DNA-binding domain"/>
    <property type="match status" value="1"/>
</dbReference>
<evidence type="ECO:0000256" key="6">
    <source>
        <dbReference type="ARBA" id="ARBA00023125"/>
    </source>
</evidence>
<dbReference type="Gene3D" id="6.10.250.980">
    <property type="match status" value="1"/>
</dbReference>
<dbReference type="PANTHER" id="PTHR10985">
    <property type="entry name" value="BASIC HELIX-LOOP-HELIX TRANSCRIPTION FACTOR, HES-RELATED"/>
    <property type="match status" value="1"/>
</dbReference>
<accession>A0A498MVN9</accession>
<dbReference type="Pfam" id="PF00010">
    <property type="entry name" value="HLH"/>
    <property type="match status" value="1"/>
</dbReference>
<feature type="domain" description="Orange" evidence="12">
    <location>
        <begin position="270"/>
        <end position="302"/>
    </location>
</feature>
<keyword evidence="14" id="KW-1185">Reference proteome</keyword>
<protein>
    <submittedName>
        <fullName evidence="13">Hairy enhancer-of-split related with YRPW motif 1</fullName>
    </submittedName>
</protein>
<dbReference type="SUPFAM" id="SSF47459">
    <property type="entry name" value="HLH, helix-loop-helix DNA-binding domain"/>
    <property type="match status" value="1"/>
</dbReference>
<dbReference type="Pfam" id="PF07527">
    <property type="entry name" value="Hairy_orange"/>
    <property type="match status" value="1"/>
</dbReference>
<dbReference type="AlphaFoldDB" id="A0A498MVN9"/>
<dbReference type="SUPFAM" id="SSF158457">
    <property type="entry name" value="Orange domain-like"/>
    <property type="match status" value="1"/>
</dbReference>
<keyword evidence="7" id="KW-0804">Transcription</keyword>
<dbReference type="GO" id="GO:0045165">
    <property type="term" value="P:cell fate commitment"/>
    <property type="evidence" value="ECO:0007669"/>
    <property type="project" value="UniProtKB-ARBA"/>
</dbReference>
<keyword evidence="4" id="KW-0914">Notch signaling pathway</keyword>
<feature type="domain" description="BHLH" evidence="11">
    <location>
        <begin position="193"/>
        <end position="248"/>
    </location>
</feature>
<dbReference type="PROSITE" id="PS50888">
    <property type="entry name" value="BHLH"/>
    <property type="match status" value="1"/>
</dbReference>
<feature type="region of interest" description="Disordered" evidence="10">
    <location>
        <begin position="97"/>
        <end position="122"/>
    </location>
</feature>
<evidence type="ECO:0000313" key="13">
    <source>
        <dbReference type="EMBL" id="RXN22276.1"/>
    </source>
</evidence>
<sequence length="466" mass="49844">MHPIHPPSGLNVSPFVCYEILTGVSCAYERAVGPPGPGTPHATCLMKAERAVFLCSATAGLRQSEGTQPVTNSQHCCQPCDMGTTRPALNHVSNRPSLAEVRDTAHSSDPSRCENHTKKTRDQNSRVMIPELTSLLASRPKDVLPSTSLLSFLTAVGHRGSSHQRFEALPVRLSGVNSPLGSMSPSTTSQVQARKRRRGIIEKRRRDRINNSLSELRRLVPSAFEKQGSAKLEKAEILQMTVDHLKMLHAAGGKGYFDAHALAMDYRGLGFRECLAETARYLSIIEGLDNTDPLRIRLVSHLNSYASQREAHSGLGHLAWGSAFGTPPGHLAHHLLLQQQQQGAPLPRSTSSPPSSNSSSPSSSSPSTSSSTEPHAPSRLTGTVITEAGQTGPLRVPPSTTLPPGLTPPTTSKLSPPLLTSLSSLSAFPFPLSAFPLLSPSSLGPATPSSSLGKPYRPWSMEIGAF</sequence>
<keyword evidence="3" id="KW-0678">Repressor</keyword>
<evidence type="ECO:0000256" key="5">
    <source>
        <dbReference type="ARBA" id="ARBA00023015"/>
    </source>
</evidence>
<keyword evidence="8" id="KW-0539">Nucleus</keyword>
<evidence type="ECO:0000256" key="7">
    <source>
        <dbReference type="ARBA" id="ARBA00023163"/>
    </source>
</evidence>
<gene>
    <name evidence="13" type="ORF">ROHU_006782</name>
</gene>
<evidence type="ECO:0000256" key="2">
    <source>
        <dbReference type="ARBA" id="ARBA00022473"/>
    </source>
</evidence>
<evidence type="ECO:0000256" key="3">
    <source>
        <dbReference type="ARBA" id="ARBA00022491"/>
    </source>
</evidence>
<evidence type="ECO:0000256" key="9">
    <source>
        <dbReference type="ARBA" id="ARBA00038262"/>
    </source>
</evidence>
<keyword evidence="2" id="KW-0217">Developmental protein</keyword>
<feature type="region of interest" description="Disordered" evidence="10">
    <location>
        <begin position="177"/>
        <end position="197"/>
    </location>
</feature>
<dbReference type="InterPro" id="IPR003650">
    <property type="entry name" value="Orange_dom"/>
</dbReference>
<dbReference type="PROSITE" id="PS51054">
    <property type="entry name" value="ORANGE"/>
    <property type="match status" value="1"/>
</dbReference>
<feature type="compositionally biased region" description="Low complexity" evidence="10">
    <location>
        <begin position="397"/>
        <end position="414"/>
    </location>
</feature>
<comment type="subcellular location">
    <subcellularLocation>
        <location evidence="1">Nucleus</location>
    </subcellularLocation>
</comment>
<dbReference type="GO" id="GO:0005634">
    <property type="term" value="C:nucleus"/>
    <property type="evidence" value="ECO:0007669"/>
    <property type="project" value="UniProtKB-SubCell"/>
</dbReference>
<name>A0A498MVN9_LABRO</name>
<feature type="region of interest" description="Disordered" evidence="10">
    <location>
        <begin position="339"/>
        <end position="414"/>
    </location>
</feature>
<dbReference type="GO" id="GO:0003677">
    <property type="term" value="F:DNA binding"/>
    <property type="evidence" value="ECO:0007669"/>
    <property type="project" value="UniProtKB-KW"/>
</dbReference>
<evidence type="ECO:0000256" key="8">
    <source>
        <dbReference type="ARBA" id="ARBA00023242"/>
    </source>
</evidence>
<dbReference type="SMART" id="SM00353">
    <property type="entry name" value="HLH"/>
    <property type="match status" value="1"/>
</dbReference>
<comment type="caution">
    <text evidence="13">The sequence shown here is derived from an EMBL/GenBank/DDBJ whole genome shotgun (WGS) entry which is preliminary data.</text>
</comment>
<keyword evidence="6" id="KW-0238">DNA-binding</keyword>
<dbReference type="InterPro" id="IPR011598">
    <property type="entry name" value="bHLH_dom"/>
</dbReference>
<dbReference type="SMART" id="SM00511">
    <property type="entry name" value="ORANGE"/>
    <property type="match status" value="1"/>
</dbReference>
<dbReference type="EMBL" id="QBIY01012597">
    <property type="protein sequence ID" value="RXN22276.1"/>
    <property type="molecule type" value="Genomic_DNA"/>
</dbReference>
<dbReference type="InterPro" id="IPR036638">
    <property type="entry name" value="HLH_DNA-bd_sf"/>
</dbReference>
<proteinExistence type="inferred from homology"/>